<dbReference type="SUPFAM" id="SSF46785">
    <property type="entry name" value="Winged helix' DNA-binding domain"/>
    <property type="match status" value="1"/>
</dbReference>
<accession>A0ABM0QCI2</accession>
<feature type="compositionally biased region" description="Basic residues" evidence="3">
    <location>
        <begin position="133"/>
        <end position="149"/>
    </location>
</feature>
<dbReference type="Pfam" id="PF00538">
    <property type="entry name" value="Linker_histone"/>
    <property type="match status" value="1"/>
</dbReference>
<reference evidence="6" key="1">
    <citation type="submission" date="2025-08" db="UniProtKB">
        <authorList>
            <consortium name="RefSeq"/>
        </authorList>
    </citation>
    <scope>IDENTIFICATION</scope>
</reference>
<proteinExistence type="inferred from homology"/>
<comment type="subcellular location">
    <subcellularLocation>
        <location evidence="2">Nucleus</location>
    </subcellularLocation>
</comment>
<evidence type="ECO:0000256" key="2">
    <source>
        <dbReference type="RuleBase" id="RU003894"/>
    </source>
</evidence>
<dbReference type="Proteomes" id="UP000694923">
    <property type="component" value="Unplaced"/>
</dbReference>
<keyword evidence="5" id="KW-1185">Reference proteome</keyword>
<dbReference type="Gene3D" id="1.10.10.10">
    <property type="entry name" value="Winged helix-like DNA-binding domain superfamily/Winged helix DNA-binding domain"/>
    <property type="match status" value="1"/>
</dbReference>
<dbReference type="InterPro" id="IPR005819">
    <property type="entry name" value="H1/H5"/>
</dbReference>
<dbReference type="GeneID" id="103586555"/>
<dbReference type="InterPro" id="IPR005818">
    <property type="entry name" value="Histone_H1/H5_H15"/>
</dbReference>
<evidence type="ECO:0000313" key="5">
    <source>
        <dbReference type="Proteomes" id="UP000694923"/>
    </source>
</evidence>
<feature type="region of interest" description="Disordered" evidence="3">
    <location>
        <begin position="73"/>
        <end position="149"/>
    </location>
</feature>
<dbReference type="InterPro" id="IPR036388">
    <property type="entry name" value="WH-like_DNA-bd_sf"/>
</dbReference>
<protein>
    <submittedName>
        <fullName evidence="6">Histone H1.4-like</fullName>
    </submittedName>
</protein>
<evidence type="ECO:0000259" key="4">
    <source>
        <dbReference type="Pfam" id="PF00538"/>
    </source>
</evidence>
<feature type="region of interest" description="Disordered" evidence="3">
    <location>
        <begin position="16"/>
        <end position="38"/>
    </location>
</feature>
<name>A0ABM0QCI2_GALVR</name>
<feature type="domain" description="H15" evidence="4">
    <location>
        <begin position="40"/>
        <end position="108"/>
    </location>
</feature>
<dbReference type="PRINTS" id="PR00624">
    <property type="entry name" value="HISTONEH5"/>
</dbReference>
<evidence type="ECO:0000256" key="1">
    <source>
        <dbReference type="ARBA" id="ARBA00023125"/>
    </source>
</evidence>
<keyword evidence="2" id="KW-0158">Chromosome</keyword>
<keyword evidence="1 2" id="KW-0238">DNA-binding</keyword>
<comment type="similarity">
    <text evidence="2">Belongs to the histone H1/H5 family.</text>
</comment>
<organism evidence="5 6">
    <name type="scientific">Galeopterus variegatus</name>
    <name type="common">Malayan flying lemur</name>
    <name type="synonym">Cynocephalus variegatus</name>
    <dbReference type="NCBI Taxonomy" id="482537"/>
    <lineage>
        <taxon>Eukaryota</taxon>
        <taxon>Metazoa</taxon>
        <taxon>Chordata</taxon>
        <taxon>Craniata</taxon>
        <taxon>Vertebrata</taxon>
        <taxon>Euteleostomi</taxon>
        <taxon>Mammalia</taxon>
        <taxon>Eutheria</taxon>
        <taxon>Euarchontoglires</taxon>
        <taxon>Dermoptera</taxon>
        <taxon>Cynocephalidae</taxon>
        <taxon>Galeopterus</taxon>
    </lineage>
</organism>
<dbReference type="RefSeq" id="XP_008566073.1">
    <property type="nucleotide sequence ID" value="XM_008567851.1"/>
</dbReference>
<keyword evidence="2" id="KW-0539">Nucleus</keyword>
<evidence type="ECO:0000256" key="3">
    <source>
        <dbReference type="SAM" id="MobiDB-lite"/>
    </source>
</evidence>
<evidence type="ECO:0000313" key="6">
    <source>
        <dbReference type="RefSeq" id="XP_008566073.1"/>
    </source>
</evidence>
<gene>
    <name evidence="6" type="primary">LOC103586555</name>
</gene>
<dbReference type="InterPro" id="IPR036390">
    <property type="entry name" value="WH_DNA-bd_sf"/>
</dbReference>
<sequence length="149" mass="15912">MFEIAPATTPARSLTENTFIKKKVRKPAGAAKHKASEPRCGRLISKALGTSKERSGVSLAELKELLLATTTWRTKEKRHPAGPSKSLVTNGTLVQMKRGGASGSFKLNKAVSGEAKPKAKKAGAAKAKTATRTAKRPNKATKKRHPEEA</sequence>